<feature type="binding site" evidence="4">
    <location>
        <position position="145"/>
    </location>
    <ligand>
        <name>Mg(2+)</name>
        <dbReference type="ChEBI" id="CHEBI:18420"/>
    </ligand>
</feature>
<keyword evidence="8" id="KW-1185">Reference proteome</keyword>
<dbReference type="GO" id="GO:0003887">
    <property type="term" value="F:DNA-directed DNA polymerase activity"/>
    <property type="evidence" value="ECO:0007669"/>
    <property type="project" value="UniProtKB-UniRule"/>
</dbReference>
<proteinExistence type="inferred from homology"/>
<keyword evidence="4" id="KW-0235">DNA replication</keyword>
<keyword evidence="4" id="KW-0963">Cytoplasm</keyword>
<dbReference type="RefSeq" id="WP_279675213.1">
    <property type="nucleotide sequence ID" value="NZ_CP122566.1"/>
</dbReference>
<dbReference type="PANTHER" id="PTHR11076:SF33">
    <property type="entry name" value="DNA POLYMERASE KAPPA"/>
    <property type="match status" value="1"/>
</dbReference>
<dbReference type="Pfam" id="PF11799">
    <property type="entry name" value="IMS_C"/>
    <property type="match status" value="1"/>
</dbReference>
<dbReference type="GO" id="GO:0006281">
    <property type="term" value="P:DNA repair"/>
    <property type="evidence" value="ECO:0007669"/>
    <property type="project" value="UniProtKB-UniRule"/>
</dbReference>
<evidence type="ECO:0000313" key="8">
    <source>
        <dbReference type="Proteomes" id="UP001224674"/>
    </source>
</evidence>
<keyword evidence="4" id="KW-0479">Metal-binding</keyword>
<dbReference type="GO" id="GO:0009432">
    <property type="term" value="P:SOS response"/>
    <property type="evidence" value="ECO:0007669"/>
    <property type="project" value="TreeGrafter"/>
</dbReference>
<comment type="function">
    <text evidence="2 4">Poorly processive, error-prone DNA polymerase involved in untargeted mutagenesis. Copies undamaged DNA at stalled replication forks, which arise in vivo from mismatched or misaligned primer ends. These misaligned primers can be extended by PolIV. Exhibits no 3'-5' exonuclease (proofreading) activity. May be involved in translesional synthesis, in conjunction with the beta clamp from PolIII.</text>
</comment>
<dbReference type="GO" id="GO:0000287">
    <property type="term" value="F:magnesium ion binding"/>
    <property type="evidence" value="ECO:0007669"/>
    <property type="project" value="UniProtKB-UniRule"/>
</dbReference>
<reference evidence="7 8" key="1">
    <citation type="submission" date="2023-03" db="EMBL/GenBank/DDBJ databases">
        <title>Complete genome sequences of several Auritidibacter ignavus strains isolated from ear infections.</title>
        <authorList>
            <person name="Baehr T."/>
            <person name="Baumhoegger A.M."/>
        </authorList>
    </citation>
    <scope>NUCLEOTIDE SEQUENCE [LARGE SCALE GENOMIC DNA]</scope>
    <source>
        <strain evidence="7 8">BABAE-6</strain>
    </source>
</reference>
<feature type="site" description="Substrate discrimination" evidence="4">
    <location>
        <position position="56"/>
    </location>
</feature>
<evidence type="ECO:0000256" key="3">
    <source>
        <dbReference type="ARBA" id="ARBA00049244"/>
    </source>
</evidence>
<dbReference type="Gene3D" id="3.40.1170.60">
    <property type="match status" value="1"/>
</dbReference>
<keyword evidence="4" id="KW-0234">DNA repair</keyword>
<keyword evidence="4" id="KW-0227">DNA damage</keyword>
<dbReference type="GO" id="GO:0042276">
    <property type="term" value="P:error-prone translesion synthesis"/>
    <property type="evidence" value="ECO:0007669"/>
    <property type="project" value="TreeGrafter"/>
</dbReference>
<dbReference type="Gene3D" id="1.10.150.20">
    <property type="entry name" value="5' to 3' exonuclease, C-terminal subdomain"/>
    <property type="match status" value="1"/>
</dbReference>
<dbReference type="InterPro" id="IPR022880">
    <property type="entry name" value="DNApol_IV"/>
</dbReference>
<feature type="binding site" evidence="4">
    <location>
        <position position="51"/>
    </location>
    <ligand>
        <name>Mg(2+)</name>
        <dbReference type="ChEBI" id="CHEBI:18420"/>
    </ligand>
</feature>
<dbReference type="CDD" id="cd03586">
    <property type="entry name" value="PolY_Pol_IV_kappa"/>
    <property type="match status" value="1"/>
</dbReference>
<evidence type="ECO:0000256" key="4">
    <source>
        <dbReference type="HAMAP-Rule" id="MF_01113"/>
    </source>
</evidence>
<feature type="domain" description="UmuC" evidence="6">
    <location>
        <begin position="47"/>
        <end position="227"/>
    </location>
</feature>
<comment type="cofactor">
    <cofactor evidence="4">
        <name>Mg(2+)</name>
        <dbReference type="ChEBI" id="CHEBI:18420"/>
    </cofactor>
    <text evidence="4">Binds 2 magnesium ions per subunit.</text>
</comment>
<dbReference type="GO" id="GO:0006261">
    <property type="term" value="P:DNA-templated DNA replication"/>
    <property type="evidence" value="ECO:0007669"/>
    <property type="project" value="UniProtKB-UniRule"/>
</dbReference>
<accession>A0AAJ6APQ1</accession>
<keyword evidence="4" id="KW-0460">Magnesium</keyword>
<dbReference type="GO" id="GO:0003684">
    <property type="term" value="F:damaged DNA binding"/>
    <property type="evidence" value="ECO:0007669"/>
    <property type="project" value="InterPro"/>
</dbReference>
<dbReference type="NCBIfam" id="NF002677">
    <property type="entry name" value="PRK02406.1"/>
    <property type="match status" value="1"/>
</dbReference>
<keyword evidence="4 7" id="KW-0808">Transferase</keyword>
<comment type="similarity">
    <text evidence="1 4">Belongs to the DNA polymerase type-Y family.</text>
</comment>
<protein>
    <recommendedName>
        <fullName evidence="4">DNA polymerase IV</fullName>
        <shortName evidence="4">Pol IV</shortName>
        <ecNumber evidence="4">2.7.7.7</ecNumber>
    </recommendedName>
</protein>
<dbReference type="InterPro" id="IPR017961">
    <property type="entry name" value="DNA_pol_Y-fam_little_finger"/>
</dbReference>
<dbReference type="Gene3D" id="3.30.1490.100">
    <property type="entry name" value="DNA polymerase, Y-family, little finger domain"/>
    <property type="match status" value="1"/>
</dbReference>
<dbReference type="Gene3D" id="3.30.70.270">
    <property type="match status" value="1"/>
</dbReference>
<keyword evidence="4" id="KW-0238">DNA-binding</keyword>
<dbReference type="PANTHER" id="PTHR11076">
    <property type="entry name" value="DNA REPAIR POLYMERASE UMUC / TRANSFERASE FAMILY MEMBER"/>
    <property type="match status" value="1"/>
</dbReference>
<evidence type="ECO:0000256" key="2">
    <source>
        <dbReference type="ARBA" id="ARBA00025589"/>
    </source>
</evidence>
<dbReference type="InterPro" id="IPR036775">
    <property type="entry name" value="DNA_pol_Y-fam_lit_finger_sf"/>
</dbReference>
<evidence type="ECO:0000256" key="1">
    <source>
        <dbReference type="ARBA" id="ARBA00010945"/>
    </source>
</evidence>
<dbReference type="SUPFAM" id="SSF100879">
    <property type="entry name" value="Lesion bypass DNA polymerase (Y-family), little finger domain"/>
    <property type="match status" value="1"/>
</dbReference>
<evidence type="ECO:0000313" key="7">
    <source>
        <dbReference type="EMBL" id="WGH93986.1"/>
    </source>
</evidence>
<feature type="region of interest" description="Disordered" evidence="5">
    <location>
        <begin position="406"/>
        <end position="461"/>
    </location>
</feature>
<gene>
    <name evidence="4 7" type="primary">dinB</name>
    <name evidence="7" type="ORF">QDX21_04090</name>
</gene>
<dbReference type="GO" id="GO:0005829">
    <property type="term" value="C:cytosol"/>
    <property type="evidence" value="ECO:0007669"/>
    <property type="project" value="TreeGrafter"/>
</dbReference>
<dbReference type="InterPro" id="IPR043128">
    <property type="entry name" value="Rev_trsase/Diguanyl_cyclase"/>
</dbReference>
<comment type="subcellular location">
    <subcellularLocation>
        <location evidence="4">Cytoplasm</location>
    </subcellularLocation>
</comment>
<evidence type="ECO:0000259" key="6">
    <source>
        <dbReference type="PROSITE" id="PS50173"/>
    </source>
</evidence>
<dbReference type="InterPro" id="IPR043502">
    <property type="entry name" value="DNA/RNA_pol_sf"/>
</dbReference>
<feature type="compositionally biased region" description="Polar residues" evidence="5">
    <location>
        <begin position="410"/>
        <end position="421"/>
    </location>
</feature>
<sequence length="461" mass="50871">MTRYSYLDANVVGGALLPRYLPCDYSGDMGAQTDRNQQQDPSWDSTILHIDMDAFFLSVELLQRPELAGKPAVVAHHGPRSVVTSASYEARAYGIKSAMPLAHAQALYPQVEVLEPHREKYTAISAQLTEIWTSFTPLVERLSIDEAFLDISGARRRLGPPAEIAVQVKEAVRERTGLAATVGVAMNKSVAKIASTRSKPDGLGVVPAIQTAEYLAPLPVNVIWGVGPKLFERFQSANILTVGDLATQDPQRMRRWLGVVGPDLVQLARGIDPRPVVPQRDSKSVGVEHTFDQDLVSAEQVHRYLLDLSYECARRLRSEGAQARGIVVKVKDDHRATRNKSRGLRHPTASGAQIVTVAEELLAELMQQRWHPLRLLGVRGERLIDADSLETSDETATVQEALFSWHVSEDSQPSDRGNSGESLARTDAVMDEIHTKFPDAGLKPATLLKHHRQERIGEDSE</sequence>
<dbReference type="EMBL" id="CP122566">
    <property type="protein sequence ID" value="WGH93986.1"/>
    <property type="molecule type" value="Genomic_DNA"/>
</dbReference>
<dbReference type="EC" id="2.7.7.7" evidence="4"/>
<dbReference type="AlphaFoldDB" id="A0AAJ6APQ1"/>
<keyword evidence="4" id="KW-0515">Mutator protein</keyword>
<comment type="subunit">
    <text evidence="4">Monomer.</text>
</comment>
<dbReference type="Pfam" id="PF00817">
    <property type="entry name" value="IMS"/>
    <property type="match status" value="1"/>
</dbReference>
<dbReference type="SUPFAM" id="SSF56672">
    <property type="entry name" value="DNA/RNA polymerases"/>
    <property type="match status" value="1"/>
</dbReference>
<name>A0AAJ6APQ1_9MICC</name>
<keyword evidence="4" id="KW-0239">DNA-directed DNA polymerase</keyword>
<dbReference type="PROSITE" id="PS50173">
    <property type="entry name" value="UMUC"/>
    <property type="match status" value="1"/>
</dbReference>
<evidence type="ECO:0000256" key="5">
    <source>
        <dbReference type="SAM" id="MobiDB-lite"/>
    </source>
</evidence>
<dbReference type="Proteomes" id="UP001224674">
    <property type="component" value="Chromosome"/>
</dbReference>
<keyword evidence="4 7" id="KW-0548">Nucleotidyltransferase</keyword>
<dbReference type="InterPro" id="IPR050116">
    <property type="entry name" value="DNA_polymerase-Y"/>
</dbReference>
<dbReference type="InterPro" id="IPR001126">
    <property type="entry name" value="UmuC"/>
</dbReference>
<feature type="active site" evidence="4">
    <location>
        <position position="146"/>
    </location>
</feature>
<organism evidence="7 8">
    <name type="scientific">Auritidibacter ignavus</name>
    <dbReference type="NCBI Taxonomy" id="678932"/>
    <lineage>
        <taxon>Bacteria</taxon>
        <taxon>Bacillati</taxon>
        <taxon>Actinomycetota</taxon>
        <taxon>Actinomycetes</taxon>
        <taxon>Micrococcales</taxon>
        <taxon>Micrococcaceae</taxon>
        <taxon>Auritidibacter</taxon>
    </lineage>
</organism>
<dbReference type="HAMAP" id="MF_01113">
    <property type="entry name" value="DNApol_IV"/>
    <property type="match status" value="1"/>
</dbReference>
<comment type="catalytic activity">
    <reaction evidence="3 4">
        <text>DNA(n) + a 2'-deoxyribonucleoside 5'-triphosphate = DNA(n+1) + diphosphate</text>
        <dbReference type="Rhea" id="RHEA:22508"/>
        <dbReference type="Rhea" id="RHEA-COMP:17339"/>
        <dbReference type="Rhea" id="RHEA-COMP:17340"/>
        <dbReference type="ChEBI" id="CHEBI:33019"/>
        <dbReference type="ChEBI" id="CHEBI:61560"/>
        <dbReference type="ChEBI" id="CHEBI:173112"/>
        <dbReference type="EC" id="2.7.7.7"/>
    </reaction>
</comment>